<reference evidence="16 17" key="1">
    <citation type="journal article" date="2021" name="Genome Biol. Evol.">
        <title>The evolution of interdependence in a four-way mealybug symbiosis.</title>
        <authorList>
            <person name="Garber A.I."/>
            <person name="Kupper M."/>
            <person name="Laetsch D.R."/>
            <person name="Weldon S.R."/>
            <person name="Ladinsky M.S."/>
            <person name="Bjorkman P.J."/>
            <person name="McCutcheon J.P."/>
        </authorList>
    </citation>
    <scope>NUCLEOTIDE SEQUENCE [LARGE SCALE GENOMIC DNA]</scope>
    <source>
        <strain evidence="16">SOD</strain>
    </source>
</reference>
<keyword evidence="9" id="KW-0375">Hydrogen ion transport</keyword>
<feature type="transmembrane region" description="Helical" evidence="13">
    <location>
        <begin position="172"/>
        <end position="189"/>
    </location>
</feature>
<evidence type="ECO:0000313" key="16">
    <source>
        <dbReference type="EMBL" id="MBT9431188.1"/>
    </source>
</evidence>
<dbReference type="PANTHER" id="PTHR30433:SF4">
    <property type="entry name" value="MOTILITY PROTEIN A"/>
    <property type="match status" value="1"/>
</dbReference>
<evidence type="ECO:0000256" key="4">
    <source>
        <dbReference type="ARBA" id="ARBA00022475"/>
    </source>
</evidence>
<dbReference type="Pfam" id="PF20560">
    <property type="entry name" value="MotA_N"/>
    <property type="match status" value="1"/>
</dbReference>
<dbReference type="InterPro" id="IPR000540">
    <property type="entry name" value="Flag_MotA_CS"/>
</dbReference>
<evidence type="ECO:0000256" key="1">
    <source>
        <dbReference type="ARBA" id="ARBA00004429"/>
    </source>
</evidence>
<sequence length="299" mass="32487">MLVILGYIVVIATVLGGFLMAGGHLGALFQPAEFLIIGGAGIGSFIVGNNAKAIKATLRALPLLFRSAKYSKARYMDLMTLLFRLMVKSRQQGMFSLERDVENPAESDIFKQYPRILNDPSLVDFITDYLRLMISGNMNAFEIEALMDVEIDTFEEECDIPANSINLLGDSLPAFGIVAAVLGMVHALGSVDRPAVELGVLIAQAMVGTLLGILLAYAFISPLASLLRLKKTETVKVLQCIKITLLSNLHGYAPQIAIEFGRKSLFTTERPSFLELENHVKQARGLIKAAAQDGVQEAA</sequence>
<dbReference type="PROSITE" id="PS01307">
    <property type="entry name" value="MOTA"/>
    <property type="match status" value="1"/>
</dbReference>
<evidence type="ECO:0000313" key="17">
    <source>
        <dbReference type="Proteomes" id="UP000811282"/>
    </source>
</evidence>
<evidence type="ECO:0000256" key="6">
    <source>
        <dbReference type="ARBA" id="ARBA00022519"/>
    </source>
</evidence>
<feature type="transmembrane region" description="Helical" evidence="13">
    <location>
        <begin position="201"/>
        <end position="220"/>
    </location>
</feature>
<evidence type="ECO:0000256" key="7">
    <source>
        <dbReference type="ARBA" id="ARBA00022692"/>
    </source>
</evidence>
<gene>
    <name evidence="16" type="primary">motA</name>
    <name evidence="16" type="ORF">JZM24_01655</name>
</gene>
<evidence type="ECO:0000256" key="13">
    <source>
        <dbReference type="SAM" id="Phobius"/>
    </source>
</evidence>
<keyword evidence="11" id="KW-0406">Ion transport</keyword>
<protein>
    <submittedName>
        <fullName evidence="16">Flagellar motor stator protein MotA</fullName>
    </submittedName>
</protein>
<keyword evidence="7 13" id="KW-0812">Transmembrane</keyword>
<feature type="transmembrane region" description="Helical" evidence="13">
    <location>
        <begin position="34"/>
        <end position="51"/>
    </location>
</feature>
<keyword evidence="3" id="KW-0813">Transport</keyword>
<evidence type="ECO:0000256" key="2">
    <source>
        <dbReference type="ARBA" id="ARBA00008038"/>
    </source>
</evidence>
<feature type="domain" description="MotA/TolQ/ExbB proton channel" evidence="14">
    <location>
        <begin position="135"/>
        <end position="236"/>
    </location>
</feature>
<evidence type="ECO:0000256" key="3">
    <source>
        <dbReference type="ARBA" id="ARBA00022448"/>
    </source>
</evidence>
<dbReference type="InterPro" id="IPR002898">
    <property type="entry name" value="MotA_ExbB_proton_chnl"/>
</dbReference>
<keyword evidence="16" id="KW-0969">Cilium</keyword>
<dbReference type="RefSeq" id="WP_215668347.1">
    <property type="nucleotide sequence ID" value="NZ_JAFJYC010000001.1"/>
</dbReference>
<evidence type="ECO:0000256" key="11">
    <source>
        <dbReference type="ARBA" id="ARBA00023065"/>
    </source>
</evidence>
<accession>A0ABS5Y872</accession>
<keyword evidence="5" id="KW-0145">Chemotaxis</keyword>
<evidence type="ECO:0000256" key="9">
    <source>
        <dbReference type="ARBA" id="ARBA00022781"/>
    </source>
</evidence>
<dbReference type="Pfam" id="PF01618">
    <property type="entry name" value="MotA_ExbB"/>
    <property type="match status" value="1"/>
</dbReference>
<comment type="caution">
    <text evidence="16">The sequence shown here is derived from an EMBL/GenBank/DDBJ whole genome shotgun (WGS) entry which is preliminary data.</text>
</comment>
<evidence type="ECO:0000259" key="14">
    <source>
        <dbReference type="Pfam" id="PF01618"/>
    </source>
</evidence>
<dbReference type="InterPro" id="IPR022522">
    <property type="entry name" value="Flagellar_motor_stator_MotA"/>
</dbReference>
<dbReference type="PANTHER" id="PTHR30433">
    <property type="entry name" value="CHEMOTAXIS PROTEIN MOTA"/>
    <property type="match status" value="1"/>
</dbReference>
<evidence type="ECO:0000259" key="15">
    <source>
        <dbReference type="Pfam" id="PF20560"/>
    </source>
</evidence>
<keyword evidence="12 13" id="KW-0472">Membrane</keyword>
<keyword evidence="8" id="KW-0283">Flagellar rotation</keyword>
<comment type="subcellular location">
    <subcellularLocation>
        <location evidence="1">Cell inner membrane</location>
        <topology evidence="1">Multi-pass membrane protein</topology>
    </subcellularLocation>
</comment>
<dbReference type="Proteomes" id="UP000811282">
    <property type="component" value="Unassembled WGS sequence"/>
</dbReference>
<name>A0ABS5Y872_9GAMM</name>
<feature type="transmembrane region" description="Helical" evidence="13">
    <location>
        <begin position="7"/>
        <end position="28"/>
    </location>
</feature>
<dbReference type="InterPro" id="IPR046786">
    <property type="entry name" value="MotA_N"/>
</dbReference>
<dbReference type="NCBIfam" id="TIGR03818">
    <property type="entry name" value="MotA1"/>
    <property type="match status" value="1"/>
</dbReference>
<evidence type="ECO:0000256" key="10">
    <source>
        <dbReference type="ARBA" id="ARBA00022989"/>
    </source>
</evidence>
<evidence type="ECO:0000256" key="5">
    <source>
        <dbReference type="ARBA" id="ARBA00022500"/>
    </source>
</evidence>
<evidence type="ECO:0000256" key="12">
    <source>
        <dbReference type="ARBA" id="ARBA00023136"/>
    </source>
</evidence>
<comment type="similarity">
    <text evidence="2">Belongs to the MotA family.</text>
</comment>
<evidence type="ECO:0000256" key="8">
    <source>
        <dbReference type="ARBA" id="ARBA00022779"/>
    </source>
</evidence>
<dbReference type="EMBL" id="JAFJYC010000001">
    <property type="protein sequence ID" value="MBT9431188.1"/>
    <property type="molecule type" value="Genomic_DNA"/>
</dbReference>
<organism evidence="16 17">
    <name type="scientific">Candidatus Sodalis endolongispinus</name>
    <dbReference type="NCBI Taxonomy" id="2812662"/>
    <lineage>
        <taxon>Bacteria</taxon>
        <taxon>Pseudomonadati</taxon>
        <taxon>Pseudomonadota</taxon>
        <taxon>Gammaproteobacteria</taxon>
        <taxon>Enterobacterales</taxon>
        <taxon>Bruguierivoracaceae</taxon>
        <taxon>Sodalis</taxon>
    </lineage>
</organism>
<proteinExistence type="inferred from homology"/>
<keyword evidence="17" id="KW-1185">Reference proteome</keyword>
<feature type="domain" description="Motility protein A N-terminal" evidence="15">
    <location>
        <begin position="4"/>
        <end position="93"/>
    </location>
</feature>
<keyword evidence="10 13" id="KW-1133">Transmembrane helix</keyword>
<dbReference type="InterPro" id="IPR047055">
    <property type="entry name" value="MotA-like"/>
</dbReference>
<keyword evidence="16" id="KW-0966">Cell projection</keyword>
<keyword evidence="16" id="KW-0282">Flagellum</keyword>
<keyword evidence="6" id="KW-0997">Cell inner membrane</keyword>
<keyword evidence="4" id="KW-1003">Cell membrane</keyword>